<accession>A0A0A9ZG59</accession>
<dbReference type="AlphaFoldDB" id="A0A0A9ZG59"/>
<dbReference type="EMBL" id="GBHO01002664">
    <property type="protein sequence ID" value="JAG40940.1"/>
    <property type="molecule type" value="Transcribed_RNA"/>
</dbReference>
<reference evidence="1" key="1">
    <citation type="journal article" date="2014" name="PLoS ONE">
        <title>Transcriptome-Based Identification of ABC Transporters in the Western Tarnished Plant Bug Lygus hesperus.</title>
        <authorList>
            <person name="Hull J.J."/>
            <person name="Chaney K."/>
            <person name="Geib S.M."/>
            <person name="Fabrick J.A."/>
            <person name="Brent C.S."/>
            <person name="Walsh D."/>
            <person name="Lavine L.C."/>
        </authorList>
    </citation>
    <scope>NUCLEOTIDE SEQUENCE</scope>
</reference>
<name>A0A0A9ZG59_LYGHE</name>
<protein>
    <submittedName>
        <fullName evidence="1">Uncharacterized protein</fullName>
    </submittedName>
</protein>
<proteinExistence type="predicted"/>
<sequence length="109" mass="12596">MLEIVDEYMVATPAKDQTHLQQLLLVSDFFSKIYDTATVAGSSAINDQHTSEVLVSMERIGFVVPSDTTTTQPEECENKEWYVRSLQHPKYIERRKRIYDTVTQLDLQL</sequence>
<dbReference type="EMBL" id="GDHC01014897">
    <property type="protein sequence ID" value="JAQ03732.1"/>
    <property type="molecule type" value="Transcribed_RNA"/>
</dbReference>
<organism evidence="1">
    <name type="scientific">Lygus hesperus</name>
    <name type="common">Western plant bug</name>
    <dbReference type="NCBI Taxonomy" id="30085"/>
    <lineage>
        <taxon>Eukaryota</taxon>
        <taxon>Metazoa</taxon>
        <taxon>Ecdysozoa</taxon>
        <taxon>Arthropoda</taxon>
        <taxon>Hexapoda</taxon>
        <taxon>Insecta</taxon>
        <taxon>Pterygota</taxon>
        <taxon>Neoptera</taxon>
        <taxon>Paraneoptera</taxon>
        <taxon>Hemiptera</taxon>
        <taxon>Heteroptera</taxon>
        <taxon>Panheteroptera</taxon>
        <taxon>Cimicomorpha</taxon>
        <taxon>Miridae</taxon>
        <taxon>Mirini</taxon>
        <taxon>Lygus</taxon>
    </lineage>
</organism>
<reference evidence="1" key="2">
    <citation type="submission" date="2014-07" db="EMBL/GenBank/DDBJ databases">
        <authorList>
            <person name="Hull J."/>
        </authorList>
    </citation>
    <scope>NUCLEOTIDE SEQUENCE</scope>
</reference>
<reference evidence="2" key="3">
    <citation type="journal article" date="2016" name="Gigascience">
        <title>De novo construction of an expanded transcriptome assembly for the western tarnished plant bug, Lygus hesperus.</title>
        <authorList>
            <person name="Tassone E.E."/>
            <person name="Geib S.M."/>
            <person name="Hall B."/>
            <person name="Fabrick J.A."/>
            <person name="Brent C.S."/>
            <person name="Hull J.J."/>
        </authorList>
    </citation>
    <scope>NUCLEOTIDE SEQUENCE</scope>
</reference>
<evidence type="ECO:0000313" key="1">
    <source>
        <dbReference type="EMBL" id="JAG40940.1"/>
    </source>
</evidence>
<gene>
    <name evidence="1" type="ORF">CM83_3208</name>
    <name evidence="2" type="ORF">g.11387</name>
</gene>
<evidence type="ECO:0000313" key="2">
    <source>
        <dbReference type="EMBL" id="JAQ03732.1"/>
    </source>
</evidence>